<reference evidence="4" key="1">
    <citation type="journal article" date="2014" name="Int. J. Syst. Evol. Microbiol.">
        <title>Complete genome sequence of Corynebacterium casei LMG S-19264T (=DSM 44701T), isolated from a smear-ripened cheese.</title>
        <authorList>
            <consortium name="US DOE Joint Genome Institute (JGI-PGF)"/>
            <person name="Walter F."/>
            <person name="Albersmeier A."/>
            <person name="Kalinowski J."/>
            <person name="Ruckert C."/>
        </authorList>
    </citation>
    <scope>NUCLEOTIDE SEQUENCE</scope>
    <source>
        <strain evidence="4">CGMCC 1.15519</strain>
    </source>
</reference>
<dbReference type="InterPro" id="IPR027417">
    <property type="entry name" value="P-loop_NTPase"/>
</dbReference>
<name>A0A917A0V5_9SPHN</name>
<dbReference type="AlphaFoldDB" id="A0A917A0V5"/>
<evidence type="ECO:0000259" key="3">
    <source>
        <dbReference type="Pfam" id="PF17289"/>
    </source>
</evidence>
<accession>A0A917A0V5</accession>
<feature type="domain" description="Terminase large subunit gp17-like C-terminal" evidence="3">
    <location>
        <begin position="332"/>
        <end position="475"/>
    </location>
</feature>
<keyword evidence="5" id="KW-1185">Reference proteome</keyword>
<reference evidence="4" key="2">
    <citation type="submission" date="2020-09" db="EMBL/GenBank/DDBJ databases">
        <authorList>
            <person name="Sun Q."/>
            <person name="Zhou Y."/>
        </authorList>
    </citation>
    <scope>NUCLEOTIDE SEQUENCE</scope>
    <source>
        <strain evidence="4">CGMCC 1.15519</strain>
    </source>
</reference>
<feature type="region of interest" description="Disordered" evidence="2">
    <location>
        <begin position="481"/>
        <end position="502"/>
    </location>
</feature>
<dbReference type="RefSeq" id="WP_188764277.1">
    <property type="nucleotide sequence ID" value="NZ_BMJM01000017.1"/>
</dbReference>
<dbReference type="EMBL" id="BMJM01000017">
    <property type="protein sequence ID" value="GGE21763.1"/>
    <property type="molecule type" value="Genomic_DNA"/>
</dbReference>
<proteinExistence type="predicted"/>
<comment type="caution">
    <text evidence="4">The sequence shown here is derived from an EMBL/GenBank/DDBJ whole genome shotgun (WGS) entry which is preliminary data.</text>
</comment>
<dbReference type="Proteomes" id="UP000635071">
    <property type="component" value="Unassembled WGS sequence"/>
</dbReference>
<sequence length="502" mass="56733">MLGIGAHAQATRGEVSHSKAPHSEAACLEALRRDNFYVFMRLVFDLLHPGRAFKSSQFLEAMCFALEQVVTGQRTRQIITVPPRHLKSVTAAVALPAFLLGRDPSMKIVVASYGSDLAARHARDFRLVTASPAYRRLFPLYRVSAMRDTALEVETSLRGSFKAVSTGGAVTGFGADLIIIDDLMKASDARSERVREQTRAYYDETLYSRLNDKQHGAVVAIQQRLHEDDFVAHLLSKGDFHHLNLPAIAEEAQQIPSYFGGVFRRARGDVLAPALESRETLETMRRDMGPAAFSAQYQQNPTPPGGNRIRWEWFGHYDALLPRLAYQAVIQSWDTAMTAEPTSDWSVCLTFGFMGTQWHLLDVFRRRMDYPDLKRQVIRLAQQWQPETIIIEDAATGKPLYQELRREHSCGTKLWLYNPTLDKDTRVEAQSGKLEAGLILLPETADWLAELRAELLGFPNKKHDDQVDALTQFLHWTGSRGWRGRQARDPLTGRPKGQKFSR</sequence>
<evidence type="ECO:0000313" key="4">
    <source>
        <dbReference type="EMBL" id="GGE21763.1"/>
    </source>
</evidence>
<gene>
    <name evidence="4" type="ORF">GCM10011529_30510</name>
</gene>
<dbReference type="InterPro" id="IPR035421">
    <property type="entry name" value="Terminase_6C"/>
</dbReference>
<dbReference type="InterPro" id="IPR006517">
    <property type="entry name" value="Phage_terminase_lsu-like_C"/>
</dbReference>
<protein>
    <recommendedName>
        <fullName evidence="3">Terminase large subunit gp17-like C-terminal domain-containing protein</fullName>
    </recommendedName>
</protein>
<dbReference type="Pfam" id="PF17289">
    <property type="entry name" value="Terminase_6C"/>
    <property type="match status" value="1"/>
</dbReference>
<dbReference type="NCBIfam" id="TIGR01630">
    <property type="entry name" value="psiM2_ORF9"/>
    <property type="match status" value="1"/>
</dbReference>
<keyword evidence="1" id="KW-1188">Viral release from host cell</keyword>
<evidence type="ECO:0000256" key="1">
    <source>
        <dbReference type="ARBA" id="ARBA00022612"/>
    </source>
</evidence>
<evidence type="ECO:0000313" key="5">
    <source>
        <dbReference type="Proteomes" id="UP000635071"/>
    </source>
</evidence>
<dbReference type="Gene3D" id="3.30.420.240">
    <property type="match status" value="1"/>
</dbReference>
<organism evidence="4 5">
    <name type="scientific">Sandarakinorhabdus glacialis</name>
    <dbReference type="NCBI Taxonomy" id="1614636"/>
    <lineage>
        <taxon>Bacteria</taxon>
        <taxon>Pseudomonadati</taxon>
        <taxon>Pseudomonadota</taxon>
        <taxon>Alphaproteobacteria</taxon>
        <taxon>Sphingomonadales</taxon>
        <taxon>Sphingosinicellaceae</taxon>
        <taxon>Sandarakinorhabdus</taxon>
    </lineage>
</organism>
<dbReference type="Gene3D" id="3.40.50.300">
    <property type="entry name" value="P-loop containing nucleotide triphosphate hydrolases"/>
    <property type="match status" value="1"/>
</dbReference>
<evidence type="ECO:0000256" key="2">
    <source>
        <dbReference type="SAM" id="MobiDB-lite"/>
    </source>
</evidence>